<protein>
    <submittedName>
        <fullName evidence="4">Phosphate acetyltransferase</fullName>
    </submittedName>
</protein>
<comment type="caution">
    <text evidence="4">The sequence shown here is derived from an EMBL/GenBank/DDBJ whole genome shotgun (WGS) entry which is preliminary data.</text>
</comment>
<evidence type="ECO:0000256" key="2">
    <source>
        <dbReference type="ARBA" id="ARBA00023315"/>
    </source>
</evidence>
<evidence type="ECO:0000256" key="1">
    <source>
        <dbReference type="ARBA" id="ARBA00022679"/>
    </source>
</evidence>
<dbReference type="EMBL" id="JAAHTE010000896">
    <property type="protein sequence ID" value="NEU03142.1"/>
    <property type="molecule type" value="Genomic_DNA"/>
</dbReference>
<evidence type="ECO:0000313" key="4">
    <source>
        <dbReference type="EMBL" id="NEU03142.1"/>
    </source>
</evidence>
<dbReference type="SUPFAM" id="SSF53659">
    <property type="entry name" value="Isocitrate/Isopropylmalate dehydrogenase-like"/>
    <property type="match status" value="1"/>
</dbReference>
<feature type="non-terminal residue" evidence="4">
    <location>
        <position position="1"/>
    </location>
</feature>
<keyword evidence="2" id="KW-0012">Acyltransferase</keyword>
<proteinExistence type="predicted"/>
<reference evidence="4" key="1">
    <citation type="submission" date="2020-02" db="EMBL/GenBank/DDBJ databases">
        <title>Investigating the Use of Bacteriophages as New Decolonization Strategy for Intestinal Carriage of CTX-M-15-producing ST131 Escherichia coli: an In Vitro Continuous Culture System Model.</title>
        <authorList>
            <person name="Bernasconi O.J."/>
            <person name="Campos-Madueno E.I."/>
            <person name="Dona V."/>
            <person name="Perreten V."/>
            <person name="Carattoli A."/>
            <person name="Endimiani A."/>
        </authorList>
    </citation>
    <scope>NUCLEOTIDE SEQUENCE</scope>
    <source>
        <strain evidence="4">4901.28</strain>
    </source>
</reference>
<keyword evidence="1 4" id="KW-0808">Transferase</keyword>
<accession>A0A6D1ACC1</accession>
<organism evidence="4">
    <name type="scientific">Escherichia coli</name>
    <dbReference type="NCBI Taxonomy" id="562"/>
    <lineage>
        <taxon>Bacteria</taxon>
        <taxon>Pseudomonadati</taxon>
        <taxon>Pseudomonadota</taxon>
        <taxon>Gammaproteobacteria</taxon>
        <taxon>Enterobacterales</taxon>
        <taxon>Enterobacteriaceae</taxon>
        <taxon>Escherichia</taxon>
    </lineage>
</organism>
<dbReference type="GO" id="GO:0016746">
    <property type="term" value="F:acyltransferase activity"/>
    <property type="evidence" value="ECO:0007669"/>
    <property type="project" value="UniProtKB-KW"/>
</dbReference>
<feature type="domain" description="Phosphate acetyl/butaryl transferase" evidence="3">
    <location>
        <begin position="1"/>
        <end position="80"/>
    </location>
</feature>
<evidence type="ECO:0000259" key="3">
    <source>
        <dbReference type="Pfam" id="PF01515"/>
    </source>
</evidence>
<dbReference type="InterPro" id="IPR002505">
    <property type="entry name" value="PTA_PTB"/>
</dbReference>
<dbReference type="PANTHER" id="PTHR43356:SF3">
    <property type="entry name" value="PHOSPHATE ACETYLTRANSFERASE"/>
    <property type="match status" value="1"/>
</dbReference>
<feature type="non-terminal residue" evidence="4">
    <location>
        <position position="80"/>
    </location>
</feature>
<gene>
    <name evidence="4" type="ORF">G3563_29910</name>
</gene>
<dbReference type="AlphaFoldDB" id="A0A6D1ACC1"/>
<dbReference type="PANTHER" id="PTHR43356">
    <property type="entry name" value="PHOSPHATE ACETYLTRANSFERASE"/>
    <property type="match status" value="1"/>
</dbReference>
<name>A0A6D1ACC1_ECOLX</name>
<dbReference type="Gene3D" id="3.40.718.10">
    <property type="entry name" value="Isopropylmalate Dehydrogenase"/>
    <property type="match status" value="1"/>
</dbReference>
<sequence>FDSAYDLNVRKSKFPSAPQKETGVFIFPNLESCNIGCKIAQRMGNYGAVGAILQGINGAINDFSRGATVADVIDVTSITI</sequence>
<dbReference type="Pfam" id="PF01515">
    <property type="entry name" value="PTA_PTB"/>
    <property type="match status" value="1"/>
</dbReference>
<dbReference type="InterPro" id="IPR050500">
    <property type="entry name" value="Phos_Acetyltrans/Butyryltrans"/>
</dbReference>